<evidence type="ECO:0000256" key="1">
    <source>
        <dbReference type="SAM" id="MobiDB-lite"/>
    </source>
</evidence>
<dbReference type="OrthoDB" id="6197022at2"/>
<dbReference type="RefSeq" id="WP_011397330.1">
    <property type="nucleotide sequence ID" value="NC_007645.1"/>
</dbReference>
<keyword evidence="3" id="KW-1185">Reference proteome</keyword>
<dbReference type="Proteomes" id="UP000000238">
    <property type="component" value="Chromosome"/>
</dbReference>
<dbReference type="eggNOG" id="ENOG5033W1N">
    <property type="taxonomic scope" value="Bacteria"/>
</dbReference>
<gene>
    <name evidence="2" type="ordered locus">HCH_03517</name>
</gene>
<dbReference type="AlphaFoldDB" id="Q2SGG2"/>
<dbReference type="HOGENOM" id="CLU_1254089_0_0_6"/>
<evidence type="ECO:0000313" key="2">
    <source>
        <dbReference type="EMBL" id="ABC30262.1"/>
    </source>
</evidence>
<protein>
    <submittedName>
        <fullName evidence="2">Uncharacterized protein</fullName>
    </submittedName>
</protein>
<dbReference type="STRING" id="349521.HCH_03517"/>
<dbReference type="EMBL" id="CP000155">
    <property type="protein sequence ID" value="ABC30262.1"/>
    <property type="molecule type" value="Genomic_DNA"/>
</dbReference>
<accession>Q2SGG2</accession>
<feature type="region of interest" description="Disordered" evidence="1">
    <location>
        <begin position="200"/>
        <end position="221"/>
    </location>
</feature>
<proteinExistence type="predicted"/>
<evidence type="ECO:0000313" key="3">
    <source>
        <dbReference type="Proteomes" id="UP000000238"/>
    </source>
</evidence>
<reference evidence="2 3" key="1">
    <citation type="journal article" date="2005" name="Nucleic Acids Res.">
        <title>Genomic blueprint of Hahella chejuensis, a marine microbe producing an algicidal agent.</title>
        <authorList>
            <person name="Jeong H."/>
            <person name="Yim J.H."/>
            <person name="Lee C."/>
            <person name="Choi S.-H."/>
            <person name="Park Y.K."/>
            <person name="Yoon S.H."/>
            <person name="Hur C.-G."/>
            <person name="Kang H.-Y."/>
            <person name="Kim D."/>
            <person name="Lee H.H."/>
            <person name="Park K.H."/>
            <person name="Park S.-H."/>
            <person name="Park H.-S."/>
            <person name="Lee H.K."/>
            <person name="Oh T.K."/>
            <person name="Kim J.F."/>
        </authorList>
    </citation>
    <scope>NUCLEOTIDE SEQUENCE [LARGE SCALE GENOMIC DNA]</scope>
    <source>
        <strain evidence="2 3">KCTC 2396</strain>
    </source>
</reference>
<sequence>MKKVRGALTLAEGRYDCKTSVSLALDKEAQEKNVVVRSSLLSFEEWRATCHVYGFPFPFLAWIRGENVEAAVVDSREVWVFSVDATRTQDIVQAVRVGMFFFNVTADTLLRDVYVKNLDVGDAQIPSPQALVNGNQALYQNVCVALREAADALAYSGELNFWTYSHHNNPRMPQKALHEAFSSAGATSVMTDNVKSHWTRVGNNQGDPGQHCKSDLHRAIF</sequence>
<organism evidence="2 3">
    <name type="scientific">Hahella chejuensis (strain KCTC 2396)</name>
    <dbReference type="NCBI Taxonomy" id="349521"/>
    <lineage>
        <taxon>Bacteria</taxon>
        <taxon>Pseudomonadati</taxon>
        <taxon>Pseudomonadota</taxon>
        <taxon>Gammaproteobacteria</taxon>
        <taxon>Oceanospirillales</taxon>
        <taxon>Hahellaceae</taxon>
        <taxon>Hahella</taxon>
    </lineage>
</organism>
<name>Q2SGG2_HAHCH</name>
<dbReference type="KEGG" id="hch:HCH_03517"/>
<feature type="compositionally biased region" description="Basic and acidic residues" evidence="1">
    <location>
        <begin position="210"/>
        <end position="221"/>
    </location>
</feature>